<reference evidence="2 3" key="1">
    <citation type="submission" date="2022-05" db="EMBL/GenBank/DDBJ databases">
        <authorList>
            <consortium name="Genoscope - CEA"/>
            <person name="William W."/>
        </authorList>
    </citation>
    <scope>NUCLEOTIDE SEQUENCE [LARGE SCALE GENOMIC DNA]</scope>
</reference>
<evidence type="ECO:0008006" key="4">
    <source>
        <dbReference type="Google" id="ProtNLM"/>
    </source>
</evidence>
<protein>
    <recommendedName>
        <fullName evidence="4">Tyr recombinase domain-containing protein</fullName>
    </recommendedName>
</protein>
<dbReference type="EMBL" id="CALNXI010002683">
    <property type="protein sequence ID" value="CAH3189964.1"/>
    <property type="molecule type" value="Genomic_DNA"/>
</dbReference>
<sequence length="109" mass="12267">MCTFLPAPASAPAFFTLEGRSGHYTIITKSQFVSVFRSRLQRLGVSDCSKFRGHSFRRGGATWAFRSGVPGELIQVYGDWASDAYKVYLEFSEDAKLRVARRMISAFDE</sequence>
<dbReference type="InterPro" id="IPR013762">
    <property type="entry name" value="Integrase-like_cat_sf"/>
</dbReference>
<keyword evidence="1" id="KW-0233">DNA recombination</keyword>
<dbReference type="PANTHER" id="PTHR34605:SF5">
    <property type="entry name" value="INTEGRASE_RECOMBINASE XERD HOMOLOG"/>
    <property type="match status" value="1"/>
</dbReference>
<evidence type="ECO:0000256" key="1">
    <source>
        <dbReference type="ARBA" id="ARBA00023172"/>
    </source>
</evidence>
<dbReference type="InterPro" id="IPR052925">
    <property type="entry name" value="Phage_Integrase-like_Recomb"/>
</dbReference>
<dbReference type="Proteomes" id="UP001159427">
    <property type="component" value="Unassembled WGS sequence"/>
</dbReference>
<dbReference type="Gene3D" id="1.10.443.10">
    <property type="entry name" value="Intergrase catalytic core"/>
    <property type="match status" value="1"/>
</dbReference>
<organism evidence="2 3">
    <name type="scientific">Porites evermanni</name>
    <dbReference type="NCBI Taxonomy" id="104178"/>
    <lineage>
        <taxon>Eukaryota</taxon>
        <taxon>Metazoa</taxon>
        <taxon>Cnidaria</taxon>
        <taxon>Anthozoa</taxon>
        <taxon>Hexacorallia</taxon>
        <taxon>Scleractinia</taxon>
        <taxon>Fungiina</taxon>
        <taxon>Poritidae</taxon>
        <taxon>Porites</taxon>
    </lineage>
</organism>
<gene>
    <name evidence="2" type="ORF">PEVE_00019937</name>
</gene>
<proteinExistence type="predicted"/>
<keyword evidence="3" id="KW-1185">Reference proteome</keyword>
<evidence type="ECO:0000313" key="2">
    <source>
        <dbReference type="EMBL" id="CAH3189964.1"/>
    </source>
</evidence>
<dbReference type="InterPro" id="IPR011010">
    <property type="entry name" value="DNA_brk_join_enz"/>
</dbReference>
<name>A0ABN8SJ93_9CNID</name>
<accession>A0ABN8SJ93</accession>
<evidence type="ECO:0000313" key="3">
    <source>
        <dbReference type="Proteomes" id="UP001159427"/>
    </source>
</evidence>
<dbReference type="SUPFAM" id="SSF56349">
    <property type="entry name" value="DNA breaking-rejoining enzymes"/>
    <property type="match status" value="1"/>
</dbReference>
<dbReference type="PANTHER" id="PTHR34605">
    <property type="entry name" value="PHAGE_INTEGRASE DOMAIN-CONTAINING PROTEIN"/>
    <property type="match status" value="1"/>
</dbReference>
<comment type="caution">
    <text evidence="2">The sequence shown here is derived from an EMBL/GenBank/DDBJ whole genome shotgun (WGS) entry which is preliminary data.</text>
</comment>